<proteinExistence type="inferred from homology"/>
<dbReference type="GO" id="GO:0046872">
    <property type="term" value="F:metal ion binding"/>
    <property type="evidence" value="ECO:0007669"/>
    <property type="project" value="UniProtKB-KW"/>
</dbReference>
<comment type="caution">
    <text evidence="5">The sequence shown here is derived from an EMBL/GenBank/DDBJ whole genome shotgun (WGS) entry which is preliminary data.</text>
</comment>
<evidence type="ECO:0000256" key="1">
    <source>
        <dbReference type="ARBA" id="ARBA00001962"/>
    </source>
</evidence>
<dbReference type="Gene3D" id="2.60.120.620">
    <property type="entry name" value="q2cbj1_9rhob like domain"/>
    <property type="match status" value="1"/>
</dbReference>
<comment type="similarity">
    <text evidence="2">Belongs to the PhyH family.</text>
</comment>
<dbReference type="PANTHER" id="PTHR20883:SF15">
    <property type="entry name" value="PHYTANOYL-COA DIOXYGENASE DOMAIN-CONTAINING PROTEIN 1"/>
    <property type="match status" value="1"/>
</dbReference>
<comment type="cofactor">
    <cofactor evidence="1">
        <name>Fe cation</name>
        <dbReference type="ChEBI" id="CHEBI:24875"/>
    </cofactor>
</comment>
<evidence type="ECO:0000313" key="6">
    <source>
        <dbReference type="Proteomes" id="UP001143981"/>
    </source>
</evidence>
<dbReference type="Proteomes" id="UP001143981">
    <property type="component" value="Unassembled WGS sequence"/>
</dbReference>
<evidence type="ECO:0008006" key="7">
    <source>
        <dbReference type="Google" id="ProtNLM"/>
    </source>
</evidence>
<keyword evidence="6" id="KW-1185">Reference proteome</keyword>
<accession>A0A9W8CX45</accession>
<dbReference type="OrthoDB" id="445007at2759"/>
<dbReference type="EMBL" id="JANBOI010001100">
    <property type="protein sequence ID" value="KAJ1727433.1"/>
    <property type="molecule type" value="Genomic_DNA"/>
</dbReference>
<dbReference type="PANTHER" id="PTHR20883">
    <property type="entry name" value="PHYTANOYL-COA DIOXYGENASE DOMAIN CONTAINING 1"/>
    <property type="match status" value="1"/>
</dbReference>
<name>A0A9W8CX45_9FUNG</name>
<evidence type="ECO:0000256" key="4">
    <source>
        <dbReference type="ARBA" id="ARBA00023004"/>
    </source>
</evidence>
<evidence type="ECO:0000256" key="2">
    <source>
        <dbReference type="ARBA" id="ARBA00005830"/>
    </source>
</evidence>
<sequence length="145" mass="15830">MDHDQTGIFTDEHHAAFARDGCVVVKDFLGASELQQLRARIQTLLDSFDPVGHPMTTFATGERAAGHIGDQYFFDSATTASYFLEEDAVANGRLTVEPSRAVNKIGHGLDIVEPVFSNIAHSAKVKAVVQKLGYNDPRVLQSMVI</sequence>
<evidence type="ECO:0000313" key="5">
    <source>
        <dbReference type="EMBL" id="KAJ1727433.1"/>
    </source>
</evidence>
<keyword evidence="3" id="KW-0479">Metal-binding</keyword>
<protein>
    <recommendedName>
        <fullName evidence="7">Phytanoyl-CoA dioxygenase</fullName>
    </recommendedName>
</protein>
<gene>
    <name evidence="5" type="ORF">LPJ61_004570</name>
</gene>
<dbReference type="InterPro" id="IPR008775">
    <property type="entry name" value="Phytyl_CoA_dOase-like"/>
</dbReference>
<dbReference type="Pfam" id="PF05721">
    <property type="entry name" value="PhyH"/>
    <property type="match status" value="1"/>
</dbReference>
<feature type="non-terminal residue" evidence="5">
    <location>
        <position position="145"/>
    </location>
</feature>
<keyword evidence="4" id="KW-0408">Iron</keyword>
<evidence type="ECO:0000256" key="3">
    <source>
        <dbReference type="ARBA" id="ARBA00022723"/>
    </source>
</evidence>
<reference evidence="5" key="1">
    <citation type="submission" date="2022-07" db="EMBL/GenBank/DDBJ databases">
        <title>Phylogenomic reconstructions and comparative analyses of Kickxellomycotina fungi.</title>
        <authorList>
            <person name="Reynolds N.K."/>
            <person name="Stajich J.E."/>
            <person name="Barry K."/>
            <person name="Grigoriev I.V."/>
            <person name="Crous P."/>
            <person name="Smith M.E."/>
        </authorList>
    </citation>
    <scope>NUCLEOTIDE SEQUENCE</scope>
    <source>
        <strain evidence="5">BCRC 34381</strain>
    </source>
</reference>
<dbReference type="AlphaFoldDB" id="A0A9W8CX45"/>
<organism evidence="5 6">
    <name type="scientific">Coemansia biformis</name>
    <dbReference type="NCBI Taxonomy" id="1286918"/>
    <lineage>
        <taxon>Eukaryota</taxon>
        <taxon>Fungi</taxon>
        <taxon>Fungi incertae sedis</taxon>
        <taxon>Zoopagomycota</taxon>
        <taxon>Kickxellomycotina</taxon>
        <taxon>Kickxellomycetes</taxon>
        <taxon>Kickxellales</taxon>
        <taxon>Kickxellaceae</taxon>
        <taxon>Coemansia</taxon>
    </lineage>
</organism>
<dbReference type="SUPFAM" id="SSF51197">
    <property type="entry name" value="Clavaminate synthase-like"/>
    <property type="match status" value="1"/>
</dbReference>